<feature type="binding site" evidence="13">
    <location>
        <position position="106"/>
    </location>
    <ligand>
        <name>Na(+)</name>
        <dbReference type="ChEBI" id="CHEBI:29101"/>
        <label>1</label>
    </ligand>
</feature>
<dbReference type="GO" id="GO:0006865">
    <property type="term" value="P:amino acid transport"/>
    <property type="evidence" value="ECO:0007669"/>
    <property type="project" value="TreeGrafter"/>
</dbReference>
<evidence type="ECO:0000256" key="5">
    <source>
        <dbReference type="ARBA" id="ARBA00022723"/>
    </source>
</evidence>
<feature type="transmembrane region" description="Helical" evidence="16">
    <location>
        <begin position="594"/>
        <end position="616"/>
    </location>
</feature>
<evidence type="ECO:0000256" key="11">
    <source>
        <dbReference type="ARBA" id="ARBA00023157"/>
    </source>
</evidence>
<evidence type="ECO:0000256" key="6">
    <source>
        <dbReference type="ARBA" id="ARBA00022775"/>
    </source>
</evidence>
<feature type="transmembrane region" description="Helical" evidence="16">
    <location>
        <begin position="93"/>
        <end position="111"/>
    </location>
</feature>
<dbReference type="GO" id="GO:0090493">
    <property type="term" value="P:catecholamine uptake"/>
    <property type="evidence" value="ECO:0007669"/>
    <property type="project" value="UniProtKB-ARBA"/>
</dbReference>
<feature type="transmembrane region" description="Helical" evidence="16">
    <location>
        <begin position="263"/>
        <end position="280"/>
    </location>
</feature>
<dbReference type="SUPFAM" id="SSF161070">
    <property type="entry name" value="SNF-like"/>
    <property type="match status" value="1"/>
</dbReference>
<feature type="binding site" evidence="13">
    <location>
        <position position="99"/>
    </location>
    <ligand>
        <name>Na(+)</name>
        <dbReference type="ChEBI" id="CHEBI:29101"/>
        <label>1</label>
    </ligand>
</feature>
<feature type="transmembrane region" description="Helical" evidence="16">
    <location>
        <begin position="508"/>
        <end position="531"/>
    </location>
</feature>
<comment type="similarity">
    <text evidence="15">Belongs to the sodium:neurotransmitter symporter (SNF) (TC 2.A.22) family.</text>
</comment>
<dbReference type="EMBL" id="KB308724">
    <property type="protein sequence ID" value="ELT96928.1"/>
    <property type="molecule type" value="Genomic_DNA"/>
</dbReference>
<evidence type="ECO:0000256" key="7">
    <source>
        <dbReference type="ARBA" id="ARBA00022847"/>
    </source>
</evidence>
<dbReference type="PRINTS" id="PR00176">
    <property type="entry name" value="NANEUSMPORT"/>
</dbReference>
<feature type="transmembrane region" description="Helical" evidence="16">
    <location>
        <begin position="123"/>
        <end position="143"/>
    </location>
</feature>
<dbReference type="Pfam" id="PF00209">
    <property type="entry name" value="SNF"/>
    <property type="match status" value="1"/>
</dbReference>
<feature type="binding site" evidence="13">
    <location>
        <position position="447"/>
    </location>
    <ligand>
        <name>Na(+)</name>
        <dbReference type="ChEBI" id="CHEBI:29101"/>
        <label>1</label>
    </ligand>
</feature>
<keyword evidence="3" id="KW-1003">Cell membrane</keyword>
<evidence type="ECO:0000256" key="14">
    <source>
        <dbReference type="PIRSR" id="PIRSR600175-2"/>
    </source>
</evidence>
<evidence type="ECO:0000256" key="1">
    <source>
        <dbReference type="ARBA" id="ARBA00004651"/>
    </source>
</evidence>
<keyword evidence="12" id="KW-0325">Glycoprotein</keyword>
<dbReference type="GO" id="GO:0046872">
    <property type="term" value="F:metal ion binding"/>
    <property type="evidence" value="ECO:0007669"/>
    <property type="project" value="UniProtKB-KW"/>
</dbReference>
<keyword evidence="11 14" id="KW-1015">Disulfide bond</keyword>
<feature type="binding site" evidence="13">
    <location>
        <position position="378"/>
    </location>
    <ligand>
        <name>Na(+)</name>
        <dbReference type="ChEBI" id="CHEBI:29101"/>
        <label>1</label>
    </ligand>
</feature>
<keyword evidence="9 13" id="KW-0915">Sodium</keyword>
<keyword evidence="7 15" id="KW-0769">Symport</keyword>
<keyword evidence="5 13" id="KW-0479">Metal-binding</keyword>
<dbReference type="InterPro" id="IPR037272">
    <property type="entry name" value="SNS_sf"/>
</dbReference>
<feature type="transmembrane region" description="Helical" evidence="16">
    <location>
        <begin position="552"/>
        <end position="574"/>
    </location>
</feature>
<dbReference type="PROSITE" id="PS00610">
    <property type="entry name" value="NA_NEUROTRAN_SYMP_1"/>
    <property type="match status" value="1"/>
</dbReference>
<dbReference type="AlphaFoldDB" id="R7TSR3"/>
<accession>R7TSR3</accession>
<keyword evidence="19" id="KW-1185">Reference proteome</keyword>
<dbReference type="PANTHER" id="PTHR11616:SF320">
    <property type="entry name" value="SODIUM-DEPENDENT NORADRENALINE TRANSPORTER"/>
    <property type="match status" value="1"/>
</dbReference>
<feature type="transmembrane region" description="Helical" evidence="16">
    <location>
        <begin position="432"/>
        <end position="456"/>
    </location>
</feature>
<dbReference type="GO" id="GO:0015378">
    <property type="term" value="F:sodium:chloride symporter activity"/>
    <property type="evidence" value="ECO:0007669"/>
    <property type="project" value="UniProtKB-ARBA"/>
</dbReference>
<evidence type="ECO:0000256" key="8">
    <source>
        <dbReference type="ARBA" id="ARBA00022989"/>
    </source>
</evidence>
<evidence type="ECO:0000313" key="18">
    <source>
        <dbReference type="EnsemblMetazoa" id="CapteP176318"/>
    </source>
</evidence>
<dbReference type="GO" id="GO:0005886">
    <property type="term" value="C:plasma membrane"/>
    <property type="evidence" value="ECO:0007669"/>
    <property type="project" value="UniProtKB-SubCell"/>
</dbReference>
<feature type="binding site" evidence="13">
    <location>
        <position position="446"/>
    </location>
    <ligand>
        <name>Na(+)</name>
        <dbReference type="ChEBI" id="CHEBI:29101"/>
        <label>1</label>
    </ligand>
</feature>
<organism evidence="17">
    <name type="scientific">Capitella teleta</name>
    <name type="common">Polychaete worm</name>
    <dbReference type="NCBI Taxonomy" id="283909"/>
    <lineage>
        <taxon>Eukaryota</taxon>
        <taxon>Metazoa</taxon>
        <taxon>Spiralia</taxon>
        <taxon>Lophotrochozoa</taxon>
        <taxon>Annelida</taxon>
        <taxon>Polychaeta</taxon>
        <taxon>Sedentaria</taxon>
        <taxon>Scolecida</taxon>
        <taxon>Capitellidae</taxon>
        <taxon>Capitella</taxon>
    </lineage>
</organism>
<dbReference type="HOGENOM" id="CLU_006855_9_0_1"/>
<keyword evidence="10 16" id="KW-0472">Membrane</keyword>
<dbReference type="OrthoDB" id="6581954at2759"/>
<name>R7TSR3_CAPTE</name>
<reference evidence="17 19" key="2">
    <citation type="journal article" date="2013" name="Nature">
        <title>Insights into bilaterian evolution from three spiralian genomes.</title>
        <authorList>
            <person name="Simakov O."/>
            <person name="Marletaz F."/>
            <person name="Cho S.J."/>
            <person name="Edsinger-Gonzales E."/>
            <person name="Havlak P."/>
            <person name="Hellsten U."/>
            <person name="Kuo D.H."/>
            <person name="Larsson T."/>
            <person name="Lv J."/>
            <person name="Arendt D."/>
            <person name="Savage R."/>
            <person name="Osoegawa K."/>
            <person name="de Jong P."/>
            <person name="Grimwood J."/>
            <person name="Chapman J.A."/>
            <person name="Shapiro H."/>
            <person name="Aerts A."/>
            <person name="Otillar R.P."/>
            <person name="Terry A.Y."/>
            <person name="Boore J.L."/>
            <person name="Grigoriev I.V."/>
            <person name="Lindberg D.R."/>
            <person name="Seaver E.C."/>
            <person name="Weisblat D.A."/>
            <person name="Putnam N.H."/>
            <person name="Rokhsar D.S."/>
        </authorList>
    </citation>
    <scope>NUCLEOTIDE SEQUENCE</scope>
    <source>
        <strain evidence="17 19">I ESC-2004</strain>
    </source>
</reference>
<evidence type="ECO:0000256" key="2">
    <source>
        <dbReference type="ARBA" id="ARBA00022448"/>
    </source>
</evidence>
<dbReference type="STRING" id="283909.R7TSR3"/>
<dbReference type="PROSITE" id="PS50267">
    <property type="entry name" value="NA_NEUROTRAN_SYMP_3"/>
    <property type="match status" value="1"/>
</dbReference>
<evidence type="ECO:0000256" key="3">
    <source>
        <dbReference type="ARBA" id="ARBA00022475"/>
    </source>
</evidence>
<evidence type="ECO:0000256" key="16">
    <source>
        <dbReference type="SAM" id="Phobius"/>
    </source>
</evidence>
<keyword evidence="2 15" id="KW-0813">Transport</keyword>
<reference evidence="18" key="3">
    <citation type="submission" date="2015-06" db="UniProtKB">
        <authorList>
            <consortium name="EnsemblMetazoa"/>
        </authorList>
    </citation>
    <scope>IDENTIFICATION</scope>
</reference>
<evidence type="ECO:0000256" key="10">
    <source>
        <dbReference type="ARBA" id="ARBA00023136"/>
    </source>
</evidence>
<dbReference type="GO" id="GO:0006836">
    <property type="term" value="P:neurotransmitter transport"/>
    <property type="evidence" value="ECO:0007669"/>
    <property type="project" value="UniProtKB-KW"/>
</dbReference>
<evidence type="ECO:0000313" key="17">
    <source>
        <dbReference type="EMBL" id="ELT96928.1"/>
    </source>
</evidence>
<protein>
    <recommendedName>
        <fullName evidence="15">Transporter</fullName>
    </recommendedName>
</protein>
<evidence type="ECO:0000256" key="4">
    <source>
        <dbReference type="ARBA" id="ARBA00022692"/>
    </source>
</evidence>
<feature type="disulfide bond" evidence="14">
    <location>
        <begin position="204"/>
        <end position="213"/>
    </location>
</feature>
<feature type="binding site" evidence="13">
    <location>
        <position position="346"/>
    </location>
    <ligand>
        <name>Na(+)</name>
        <dbReference type="ChEBI" id="CHEBI:29101"/>
        <label>1</label>
    </ligand>
</feature>
<dbReference type="Proteomes" id="UP000014760">
    <property type="component" value="Unassembled WGS sequence"/>
</dbReference>
<gene>
    <name evidence="17" type="ORF">CAPTEDRAFT_176318</name>
</gene>
<dbReference type="InterPro" id="IPR000175">
    <property type="entry name" value="Na/ntran_symport"/>
</dbReference>
<keyword evidence="4 15" id="KW-0812">Transmembrane</keyword>
<keyword evidence="6" id="KW-0532">Neurotransmitter transport</keyword>
<comment type="subcellular location">
    <subcellularLocation>
        <location evidence="1">Cell membrane</location>
        <topology evidence="1">Multi-pass membrane protein</topology>
    </subcellularLocation>
</comment>
<dbReference type="GO" id="GO:0008504">
    <property type="term" value="F:monoamine transmembrane transporter activity"/>
    <property type="evidence" value="ECO:0007669"/>
    <property type="project" value="UniProtKB-ARBA"/>
</dbReference>
<feature type="transmembrane region" description="Helical" evidence="16">
    <location>
        <begin position="477"/>
        <end position="502"/>
    </location>
</feature>
<sequence>MDTIQDVESSRLVDLVGFRLETGDSEVNHNKKPQDLVVTVNTEGQSNWNTQFPVTTSPVDGVKLTKAEEAEACGGASHAGDGDRETWGKKVDFLLSIIGFAVDLANVWRFPYLCYRNGGGAFLIPYFLMLIFGAIPLFFMELVLGQFHRDGAIAVWKIVPLFQGIGVCQCLIAYFVAFYYNVIIAWSLFYLVSSFTVNLPWMTCNNPWNTDRCSNGPNITVIDNVTVTVTSNYSVSSAAEYYERAVLGLHESEGMHDVGSPRWQLSLCLLGVFLMLYFTLWKGVKSSGKVVWVTATMPYVVLTILMIRGLTLPGAGTGILYYITPDIKRLADSQVWIDAAIQVFYSAGSGFGVHIAYASYNKFTNNCYRDCILTACINSFTSLFSGFVIFSYLGYMALKQNTTIENVATEGPGLVFVVYPEAIATLPGSVGWAIIFFVMLLTLGLDSAMGGLEAALTGFGDLIRPTKIGKMKYWREIFTGLVVGSAGMFALQNVTNGGAYLFHMWDTFAAGTAILFGVFSQAVAVSWFYGIDQLCADIQRMLGFRPSFYWRICWKFITPVFLFTIIVSSVVSYVPLEFETYTGGIYVYPSWANGVGWTIAASSMICIPAVALYKMLTTEGTITERFALNISPVWEHRSIKQGCKVSRLQRKHWLSV</sequence>
<dbReference type="PANTHER" id="PTHR11616">
    <property type="entry name" value="SODIUM/CHLORIDE DEPENDENT TRANSPORTER"/>
    <property type="match status" value="1"/>
</dbReference>
<feature type="transmembrane region" description="Helical" evidence="16">
    <location>
        <begin position="300"/>
        <end position="323"/>
    </location>
</feature>
<proteinExistence type="inferred from homology"/>
<feature type="transmembrane region" description="Helical" evidence="16">
    <location>
        <begin position="372"/>
        <end position="395"/>
    </location>
</feature>
<feature type="binding site" evidence="13">
    <location>
        <position position="102"/>
    </location>
    <ligand>
        <name>Na(+)</name>
        <dbReference type="ChEBI" id="CHEBI:29101"/>
        <label>1</label>
    </ligand>
</feature>
<evidence type="ECO:0000256" key="9">
    <source>
        <dbReference type="ARBA" id="ARBA00023053"/>
    </source>
</evidence>
<dbReference type="PROSITE" id="PS00754">
    <property type="entry name" value="NA_NEUROTRAN_SYMP_2"/>
    <property type="match status" value="1"/>
</dbReference>
<reference evidence="19" key="1">
    <citation type="submission" date="2012-12" db="EMBL/GenBank/DDBJ databases">
        <authorList>
            <person name="Hellsten U."/>
            <person name="Grimwood J."/>
            <person name="Chapman J.A."/>
            <person name="Shapiro H."/>
            <person name="Aerts A."/>
            <person name="Otillar R.P."/>
            <person name="Terry A.Y."/>
            <person name="Boore J.L."/>
            <person name="Simakov O."/>
            <person name="Marletaz F."/>
            <person name="Cho S.-J."/>
            <person name="Edsinger-Gonzales E."/>
            <person name="Havlak P."/>
            <person name="Kuo D.-H."/>
            <person name="Larsson T."/>
            <person name="Lv J."/>
            <person name="Arendt D."/>
            <person name="Savage R."/>
            <person name="Osoegawa K."/>
            <person name="de Jong P."/>
            <person name="Lindberg D.R."/>
            <person name="Seaver E.C."/>
            <person name="Weisblat D.A."/>
            <person name="Putnam N.H."/>
            <person name="Grigoriev I.V."/>
            <person name="Rokhsar D.S."/>
        </authorList>
    </citation>
    <scope>NUCLEOTIDE SEQUENCE</scope>
    <source>
        <strain evidence="19">I ESC-2004</strain>
    </source>
</reference>
<feature type="binding site" evidence="13">
    <location>
        <position position="101"/>
    </location>
    <ligand>
        <name>Na(+)</name>
        <dbReference type="ChEBI" id="CHEBI:29101"/>
        <label>1</label>
    </ligand>
</feature>
<dbReference type="OMA" id="LAWAMVY"/>
<evidence type="ECO:0000313" key="19">
    <source>
        <dbReference type="Proteomes" id="UP000014760"/>
    </source>
</evidence>
<feature type="binding site" evidence="13">
    <location>
        <position position="443"/>
    </location>
    <ligand>
        <name>Na(+)</name>
        <dbReference type="ChEBI" id="CHEBI:29101"/>
        <label>1</label>
    </ligand>
</feature>
<feature type="transmembrane region" description="Helical" evidence="16">
    <location>
        <begin position="335"/>
        <end position="360"/>
    </location>
</feature>
<evidence type="ECO:0000256" key="13">
    <source>
        <dbReference type="PIRSR" id="PIRSR600175-1"/>
    </source>
</evidence>
<evidence type="ECO:0000256" key="12">
    <source>
        <dbReference type="ARBA" id="ARBA00023180"/>
    </source>
</evidence>
<dbReference type="EnsemblMetazoa" id="CapteT176318">
    <property type="protein sequence ID" value="CapteP176318"/>
    <property type="gene ID" value="CapteG176318"/>
</dbReference>
<keyword evidence="8 16" id="KW-1133">Transmembrane helix</keyword>
<dbReference type="EMBL" id="AMQN01000284">
    <property type="status" value="NOT_ANNOTATED_CDS"/>
    <property type="molecule type" value="Genomic_DNA"/>
</dbReference>
<evidence type="ECO:0000256" key="15">
    <source>
        <dbReference type="RuleBase" id="RU003732"/>
    </source>
</evidence>